<feature type="chain" id="PRO_5011815051" evidence="2">
    <location>
        <begin position="25"/>
        <end position="460"/>
    </location>
</feature>
<sequence length="460" mass="51794">MLPSTQYSSLALSMLLLFGCSSHYEPVEPSVFIATDWHTPQQDTNTVWESQWWKNFQDPKLDLLVERVLSTNHDLALATLTLKQARLNANLDRDQRIPDLAAGVSGNRSKDLNHGDTSNNYQAKISVSYEVDLWGKLSATIDESQWLALATQQEREATAQSLVATTAQLYWQIGYLKQRIRLSQQDIDNAIQTFNLAQSQYAHGASSRLTMLEAKRSLAGLEAAHRDYQQQYRQASNALAILFEQDPDQADIEINQLPEQPLPSISAGIPAEVLARRPDVKQALYQLQAFLAAKESTRRSYFPALTLTGALGGSSTELKKLLSDPIGTLGADLTLPFLNWNEMQLKRDIAQVQYESAIITYRKTLYAAFQDVDNALSARENYQYQAEKLVQQWQSAAEAMRIYQSQYQHGAIEIKTLLDAQENERNARAALLENDYHQRVTLSTLYQSLGGETILSEEES</sequence>
<dbReference type="GeneID" id="70582173"/>
<reference evidence="5" key="1">
    <citation type="submission" date="2017-02" db="EMBL/GenBank/DDBJ databases">
        <authorList>
            <person name="Varghese N."/>
            <person name="Submissions S."/>
        </authorList>
    </citation>
    <scope>NUCLEOTIDE SEQUENCE [LARGE SCALE GENOMIC DNA]</scope>
    <source>
        <strain evidence="5">DSM 19608</strain>
    </source>
</reference>
<feature type="coiled-coil region" evidence="3">
    <location>
        <begin position="211"/>
        <end position="238"/>
    </location>
</feature>
<dbReference type="STRING" id="1123491.SAMN02745782_00796"/>
<dbReference type="AlphaFoldDB" id="A0A1T4LYS2"/>
<keyword evidence="5" id="KW-1185">Reference proteome</keyword>
<dbReference type="Pfam" id="PF02321">
    <property type="entry name" value="OEP"/>
    <property type="match status" value="2"/>
</dbReference>
<dbReference type="NCBIfam" id="TIGR01845">
    <property type="entry name" value="outer_NodT"/>
    <property type="match status" value="1"/>
</dbReference>
<dbReference type="PANTHER" id="PTHR30203">
    <property type="entry name" value="OUTER MEMBRANE CATION EFFLUX PROTEIN"/>
    <property type="match status" value="1"/>
</dbReference>
<dbReference type="Proteomes" id="UP000190834">
    <property type="component" value="Unassembled WGS sequence"/>
</dbReference>
<dbReference type="SUPFAM" id="SSF56954">
    <property type="entry name" value="Outer membrane efflux proteins (OEP)"/>
    <property type="match status" value="1"/>
</dbReference>
<keyword evidence="2" id="KW-1134">Transmembrane beta strand</keyword>
<protein>
    <submittedName>
        <fullName evidence="4">Efflux transporter, outer membrane factor (OMF) lipoprotein, NodT family</fullName>
    </submittedName>
</protein>
<comment type="similarity">
    <text evidence="1 2">Belongs to the outer membrane factor (OMF) (TC 1.B.17) family.</text>
</comment>
<dbReference type="RefSeq" id="WP_078925172.1">
    <property type="nucleotide sequence ID" value="NZ_FUXB01000003.1"/>
</dbReference>
<dbReference type="Gene3D" id="1.20.1600.10">
    <property type="entry name" value="Outer membrane efflux proteins (OEP)"/>
    <property type="match status" value="1"/>
</dbReference>
<dbReference type="PANTHER" id="PTHR30203:SF32">
    <property type="entry name" value="CATION EFFLUX SYSTEM PROTEIN CUSC"/>
    <property type="match status" value="1"/>
</dbReference>
<dbReference type="InterPro" id="IPR010131">
    <property type="entry name" value="MdtP/NodT-like"/>
</dbReference>
<keyword evidence="2" id="KW-0812">Transmembrane</keyword>
<proteinExistence type="inferred from homology"/>
<keyword evidence="2 4" id="KW-0449">Lipoprotein</keyword>
<dbReference type="InterPro" id="IPR003423">
    <property type="entry name" value="OMP_efflux"/>
</dbReference>
<name>A0A1T4LYS2_VIBCI</name>
<comment type="subcellular location">
    <subcellularLocation>
        <location evidence="2">Cell outer membrane</location>
        <topology evidence="2">Lipid-anchor</topology>
    </subcellularLocation>
</comment>
<evidence type="ECO:0000256" key="2">
    <source>
        <dbReference type="RuleBase" id="RU362097"/>
    </source>
</evidence>
<organism evidence="4 5">
    <name type="scientific">Vibrio cincinnatiensis DSM 19608</name>
    <dbReference type="NCBI Taxonomy" id="1123491"/>
    <lineage>
        <taxon>Bacteria</taxon>
        <taxon>Pseudomonadati</taxon>
        <taxon>Pseudomonadota</taxon>
        <taxon>Gammaproteobacteria</taxon>
        <taxon>Vibrionales</taxon>
        <taxon>Vibrionaceae</taxon>
        <taxon>Vibrio</taxon>
    </lineage>
</organism>
<accession>A0A1T4LYS2</accession>
<evidence type="ECO:0000313" key="4">
    <source>
        <dbReference type="EMBL" id="SJZ59624.1"/>
    </source>
</evidence>
<dbReference type="GO" id="GO:0009279">
    <property type="term" value="C:cell outer membrane"/>
    <property type="evidence" value="ECO:0007669"/>
    <property type="project" value="UniProtKB-SubCell"/>
</dbReference>
<keyword evidence="2" id="KW-0564">Palmitate</keyword>
<dbReference type="GO" id="GO:0015562">
    <property type="term" value="F:efflux transmembrane transporter activity"/>
    <property type="evidence" value="ECO:0007669"/>
    <property type="project" value="InterPro"/>
</dbReference>
<evidence type="ECO:0000256" key="1">
    <source>
        <dbReference type="ARBA" id="ARBA00007613"/>
    </source>
</evidence>
<gene>
    <name evidence="4" type="ORF">SAMN02745782_00796</name>
</gene>
<keyword evidence="2" id="KW-0472">Membrane</keyword>
<dbReference type="EMBL" id="FUXB01000003">
    <property type="protein sequence ID" value="SJZ59624.1"/>
    <property type="molecule type" value="Genomic_DNA"/>
</dbReference>
<evidence type="ECO:0000256" key="3">
    <source>
        <dbReference type="SAM" id="Coils"/>
    </source>
</evidence>
<dbReference type="Gene3D" id="2.20.200.10">
    <property type="entry name" value="Outer membrane efflux proteins (OEP)"/>
    <property type="match status" value="1"/>
</dbReference>
<dbReference type="OrthoDB" id="9770517at2"/>
<keyword evidence="2" id="KW-0732">Signal</keyword>
<evidence type="ECO:0000313" key="5">
    <source>
        <dbReference type="Proteomes" id="UP000190834"/>
    </source>
</evidence>
<keyword evidence="3" id="KW-0175">Coiled coil</keyword>
<feature type="signal peptide" evidence="2">
    <location>
        <begin position="1"/>
        <end position="24"/>
    </location>
</feature>